<evidence type="ECO:0000313" key="1">
    <source>
        <dbReference type="EMBL" id="OAQ62585.1"/>
    </source>
</evidence>
<proteinExistence type="predicted"/>
<evidence type="ECO:0000313" key="2">
    <source>
        <dbReference type="Proteomes" id="UP000078240"/>
    </source>
</evidence>
<sequence length="150" mass="16918">MSTTLFYPSDQAPRRPRCTNLQLSDPEVLMHYSARKPRNNTHCSWSSNLKGGKCPIFVVCDSGGHGLARLGFGEIYHRERRRLTKVDRRSDLIISRTDVVHDVGICDVIFCVAMRRGNINNLGQNVAATEQNVTLCLARPVQYRDRVACS</sequence>
<organism evidence="1 2">
    <name type="scientific">Purpureocillium lilacinum</name>
    <name type="common">Paecilomyces lilacinus</name>
    <dbReference type="NCBI Taxonomy" id="33203"/>
    <lineage>
        <taxon>Eukaryota</taxon>
        <taxon>Fungi</taxon>
        <taxon>Dikarya</taxon>
        <taxon>Ascomycota</taxon>
        <taxon>Pezizomycotina</taxon>
        <taxon>Sordariomycetes</taxon>
        <taxon>Hypocreomycetidae</taxon>
        <taxon>Hypocreales</taxon>
        <taxon>Ophiocordycipitaceae</taxon>
        <taxon>Purpureocillium</taxon>
    </lineage>
</organism>
<name>A0A179FAM9_PURLI</name>
<comment type="caution">
    <text evidence="1">The sequence shown here is derived from an EMBL/GenBank/DDBJ whole genome shotgun (WGS) entry which is preliminary data.</text>
</comment>
<dbReference type="EMBL" id="LSBH01000021">
    <property type="protein sequence ID" value="OAQ62585.1"/>
    <property type="molecule type" value="Genomic_DNA"/>
</dbReference>
<accession>A0A179FAM9</accession>
<protein>
    <submittedName>
        <fullName evidence="1">Uncharacterized protein</fullName>
    </submittedName>
</protein>
<dbReference type="Proteomes" id="UP000078240">
    <property type="component" value="Unassembled WGS sequence"/>
</dbReference>
<gene>
    <name evidence="1" type="ORF">VFPBJ_11387</name>
</gene>
<dbReference type="AlphaFoldDB" id="A0A179FAM9"/>
<reference evidence="1 2" key="1">
    <citation type="submission" date="2016-01" db="EMBL/GenBank/DDBJ databases">
        <title>Biosynthesis of antibiotic leucinostatins and their inhibition on Phytophthora in bio-control Purpureocillium lilacinum.</title>
        <authorList>
            <person name="Wang G."/>
            <person name="Liu Z."/>
            <person name="Lin R."/>
            <person name="Li E."/>
            <person name="Mao Z."/>
            <person name="Ling J."/>
            <person name="Yin W."/>
            <person name="Xie B."/>
        </authorList>
    </citation>
    <scope>NUCLEOTIDE SEQUENCE [LARGE SCALE GENOMIC DNA]</scope>
    <source>
        <strain evidence="1">PLBJ-1</strain>
    </source>
</reference>